<dbReference type="GO" id="GO:0032259">
    <property type="term" value="P:methylation"/>
    <property type="evidence" value="ECO:0007669"/>
    <property type="project" value="UniProtKB-KW"/>
</dbReference>
<dbReference type="OrthoDB" id="9793723at2"/>
<dbReference type="SUPFAM" id="SSF53335">
    <property type="entry name" value="S-adenosyl-L-methionine-dependent methyltransferases"/>
    <property type="match status" value="1"/>
</dbReference>
<dbReference type="RefSeq" id="WP_120110782.1">
    <property type="nucleotide sequence ID" value="NZ_RAHJ01000019.1"/>
</dbReference>
<evidence type="ECO:0000256" key="1">
    <source>
        <dbReference type="ARBA" id="ARBA00022603"/>
    </source>
</evidence>
<gene>
    <name evidence="3" type="ORF">D6858_11870</name>
</gene>
<protein>
    <submittedName>
        <fullName evidence="3">Methyltransferase domain-containing protein</fullName>
    </submittedName>
</protein>
<name>A0A419R0V7_9SPHN</name>
<organism evidence="3 4">
    <name type="scientific">Tsuneonella suprasediminis</name>
    <dbReference type="NCBI Taxonomy" id="2306996"/>
    <lineage>
        <taxon>Bacteria</taxon>
        <taxon>Pseudomonadati</taxon>
        <taxon>Pseudomonadota</taxon>
        <taxon>Alphaproteobacteria</taxon>
        <taxon>Sphingomonadales</taxon>
        <taxon>Erythrobacteraceae</taxon>
        <taxon>Tsuneonella</taxon>
    </lineage>
</organism>
<dbReference type="AlphaFoldDB" id="A0A419R0V7"/>
<comment type="caution">
    <text evidence="3">The sequence shown here is derived from an EMBL/GenBank/DDBJ whole genome shotgun (WGS) entry which is preliminary data.</text>
</comment>
<dbReference type="PANTHER" id="PTHR13090">
    <property type="entry name" value="ARGININE-HYDROXYLASE NDUFAF5, MITOCHONDRIAL"/>
    <property type="match status" value="1"/>
</dbReference>
<evidence type="ECO:0000313" key="3">
    <source>
        <dbReference type="EMBL" id="RJX67103.1"/>
    </source>
</evidence>
<keyword evidence="2 3" id="KW-0808">Transferase</keyword>
<dbReference type="InterPro" id="IPR029063">
    <property type="entry name" value="SAM-dependent_MTases_sf"/>
</dbReference>
<keyword evidence="4" id="KW-1185">Reference proteome</keyword>
<dbReference type="InterPro" id="IPR050602">
    <property type="entry name" value="Malonyl-ACP_OMT"/>
</dbReference>
<dbReference type="PANTHER" id="PTHR13090:SF1">
    <property type="entry name" value="ARGININE-HYDROXYLASE NDUFAF5, MITOCHONDRIAL"/>
    <property type="match status" value="1"/>
</dbReference>
<accession>A0A419R0V7</accession>
<evidence type="ECO:0000313" key="4">
    <source>
        <dbReference type="Proteomes" id="UP000284322"/>
    </source>
</evidence>
<dbReference type="Gene3D" id="3.40.50.150">
    <property type="entry name" value="Vaccinia Virus protein VP39"/>
    <property type="match status" value="1"/>
</dbReference>
<reference evidence="3 4" key="1">
    <citation type="submission" date="2018-09" db="EMBL/GenBank/DDBJ databases">
        <title>Altererythrobacter sp.Ery1 and Ery12, the genome sequencing of novel strains in genus Alterythrobacter.</title>
        <authorList>
            <person name="Cheng H."/>
            <person name="Wu Y.-H."/>
            <person name="Fang C."/>
            <person name="Xu X.-W."/>
        </authorList>
    </citation>
    <scope>NUCLEOTIDE SEQUENCE [LARGE SCALE GENOMIC DNA]</scope>
    <source>
        <strain evidence="3 4">Ery12</strain>
    </source>
</reference>
<dbReference type="GO" id="GO:0008168">
    <property type="term" value="F:methyltransferase activity"/>
    <property type="evidence" value="ECO:0007669"/>
    <property type="project" value="UniProtKB-KW"/>
</dbReference>
<evidence type="ECO:0000256" key="2">
    <source>
        <dbReference type="ARBA" id="ARBA00022679"/>
    </source>
</evidence>
<proteinExistence type="predicted"/>
<dbReference type="Proteomes" id="UP000284322">
    <property type="component" value="Unassembled WGS sequence"/>
</dbReference>
<dbReference type="EMBL" id="RAHJ01000019">
    <property type="protein sequence ID" value="RJX67103.1"/>
    <property type="molecule type" value="Genomic_DNA"/>
</dbReference>
<keyword evidence="1 3" id="KW-0489">Methyltransferase</keyword>
<dbReference type="Pfam" id="PF13489">
    <property type="entry name" value="Methyltransf_23"/>
    <property type="match status" value="1"/>
</dbReference>
<sequence length="251" mass="26849">MTEGPPTIFSPARREARIVRARSLQQAPKAADWLAQSLIEDMLDRIDFMRLEPRRALAVGIGAERLGASLEVQGARVVVTDPLALNHEQPWPTGDFDLIASLGTLATVNDLPGALIHLRNALRPGGIAMASMIGAGSFPRLRTAMFAADGERPAARLHPTVDAQAGAALLQRAGFSQQVSDSWTLHLRYGSLDALVADLRAQGLNSALTDTAPPLTRDGLGRAHAVFLDGADKDGKVIETVEVLTLTGWRN</sequence>